<dbReference type="Gene3D" id="2.60.40.1190">
    <property type="match status" value="1"/>
</dbReference>
<dbReference type="SUPFAM" id="SSF49344">
    <property type="entry name" value="CBD9-like"/>
    <property type="match status" value="1"/>
</dbReference>
<evidence type="ECO:0000259" key="1">
    <source>
        <dbReference type="Pfam" id="PF03537"/>
    </source>
</evidence>
<name>C5CFI8_KOSOT</name>
<evidence type="ECO:0000259" key="2">
    <source>
        <dbReference type="Pfam" id="PF06452"/>
    </source>
</evidence>
<dbReference type="KEGG" id="kol:Kole_0690"/>
<dbReference type="AlphaFoldDB" id="C5CFI8"/>
<dbReference type="GO" id="GO:0004553">
    <property type="term" value="F:hydrolase activity, hydrolyzing O-glycosyl compounds"/>
    <property type="evidence" value="ECO:0007669"/>
    <property type="project" value="InterPro"/>
</dbReference>
<evidence type="ECO:0000313" key="3">
    <source>
        <dbReference type="EMBL" id="ACR79406.1"/>
    </source>
</evidence>
<dbReference type="STRING" id="521045.Kole_0690"/>
<dbReference type="Pfam" id="PF06452">
    <property type="entry name" value="CBM9_1"/>
    <property type="match status" value="1"/>
</dbReference>
<accession>C5CFI8</accession>
<dbReference type="EMBL" id="CP001634">
    <property type="protein sequence ID" value="ACR79406.1"/>
    <property type="molecule type" value="Genomic_DNA"/>
</dbReference>
<keyword evidence="4" id="KW-1185">Reference proteome</keyword>
<dbReference type="PANTHER" id="PTHR35882:SF2">
    <property type="entry name" value="PELA"/>
    <property type="match status" value="1"/>
</dbReference>
<dbReference type="CDD" id="cd09619">
    <property type="entry name" value="CBM9_like_4"/>
    <property type="match status" value="1"/>
</dbReference>
<dbReference type="RefSeq" id="WP_015868072.1">
    <property type="nucleotide sequence ID" value="NC_012785.1"/>
</dbReference>
<organism evidence="3 4">
    <name type="scientific">Kosmotoga olearia (strain ATCC BAA-1733 / DSM 21960 / TBF 19.5.1)</name>
    <dbReference type="NCBI Taxonomy" id="521045"/>
    <lineage>
        <taxon>Bacteria</taxon>
        <taxon>Thermotogati</taxon>
        <taxon>Thermotogota</taxon>
        <taxon>Thermotogae</taxon>
        <taxon>Kosmotogales</taxon>
        <taxon>Kosmotogaceae</taxon>
        <taxon>Kosmotoga</taxon>
    </lineage>
</organism>
<protein>
    <submittedName>
        <fullName evidence="3">TM1410 hypothetical-related protein</fullName>
    </submittedName>
</protein>
<dbReference type="CAZy" id="CBM9">
    <property type="family name" value="Carbohydrate-Binding Module Family 9"/>
</dbReference>
<dbReference type="HOGENOM" id="CLU_414353_0_0_0"/>
<dbReference type="SUPFAM" id="SSF51445">
    <property type="entry name" value="(Trans)glycosidases"/>
    <property type="match status" value="1"/>
</dbReference>
<dbReference type="InterPro" id="IPR017853">
    <property type="entry name" value="GH"/>
</dbReference>
<dbReference type="InterPro" id="IPR004352">
    <property type="entry name" value="GH114_TIM-barrel"/>
</dbReference>
<sequence>MKRYLMIVVFLLIVLFVLAARVKIDSFAVYYGTGNFEKLKNFDLTIVAPGTYSADQLDEMVKAGKYPVVYISVGELAPGDPAYFSINPKDLGTVNEIWGSTRVAASSRAWRDIVIRRIRSQLERGFTGIFMDTVDSNPDGVGAMADFIREIRDTFPDMIIIQNGAFDRLEKTGKYIDFVLWESFATTFNFNTARYEKAFIDDLLIKRVQQLSKKDGFGVLSLSYAAPEDKELRTFARNFARKCGFIPYVSTLYLERVYDAETEEKFQKPVDFLDNNVLGIDLGAPGDRSQEFYSFVYGEWSDPVYDGGHSYREAGIGWNSFVVLTLREKANTSVYILYKDEVGNLPAGYVFLIGEGSLAGNVFAKRIFLKGLQLGFSGEYKREKIDIWEEDIFDIMPEKEGIQIALGFRGVKVAQLGSSSDIKLAEKLIKPAEKKDLSIEIPSKPDIATITIFYTDEPPTIDGVMEDNWKNYMIAVLNDETSVGYLESLWDGPEDLSAKVYSMWDEEKLYLFFDITDDRLRQTQQGVNMWKGDHVELWFDTSFLDVKAKPANNDDFQIGLSTGDFDSLPPEAWIWVPFSDEAFKEICVAATKTEQGYTLEASIPWSILGMEVKSGLVFAGGFMVSDTDTDGPSQETIISTSQKLPANWGMTNLFNNIVLGNR</sequence>
<dbReference type="OrthoDB" id="9795486at2"/>
<gene>
    <name evidence="3" type="ordered locus">Kole_0690</name>
</gene>
<feature type="domain" description="Carbohydrate-binding" evidence="2">
    <location>
        <begin position="461"/>
        <end position="660"/>
    </location>
</feature>
<dbReference type="Proteomes" id="UP000002382">
    <property type="component" value="Chromosome"/>
</dbReference>
<dbReference type="GO" id="GO:0030246">
    <property type="term" value="F:carbohydrate binding"/>
    <property type="evidence" value="ECO:0007669"/>
    <property type="project" value="InterPro"/>
</dbReference>
<evidence type="ECO:0000313" key="4">
    <source>
        <dbReference type="Proteomes" id="UP000002382"/>
    </source>
</evidence>
<proteinExistence type="predicted"/>
<dbReference type="PANTHER" id="PTHR35882">
    <property type="entry name" value="PELA"/>
    <property type="match status" value="1"/>
</dbReference>
<reference evidence="3 4" key="2">
    <citation type="journal article" date="2011" name="J. Bacteriol.">
        <title>Genome Sequence of Kosmotoga olearia Strain TBF 19.5.1, a Thermophilic Bacterium with a Wide Growth Temperature Range, Isolated from the Troll B Oil Platform in the North Sea.</title>
        <authorList>
            <person name="Swithers K.S."/>
            <person name="Dipippo J.L."/>
            <person name="Bruce D.C."/>
            <person name="Detter C."/>
            <person name="Tapia R."/>
            <person name="Han S."/>
            <person name="Goodwin L.A."/>
            <person name="Han J."/>
            <person name="Woyke T."/>
            <person name="Pitluck S."/>
            <person name="Pennacchio L."/>
            <person name="Nolan M."/>
            <person name="Mikhailova N."/>
            <person name="Land M.L."/>
            <person name="Nesbo C.L."/>
            <person name="Gogarten J.P."/>
            <person name="Noll K.M."/>
        </authorList>
    </citation>
    <scope>NUCLEOTIDE SEQUENCE [LARGE SCALE GENOMIC DNA]</scope>
    <source>
        <strain evidence="4">ATCC BAA-1733 / DSM 21960 / TBF 19.5.1</strain>
    </source>
</reference>
<dbReference type="Pfam" id="PF03537">
    <property type="entry name" value="Glyco_hydro_114"/>
    <property type="match status" value="1"/>
</dbReference>
<dbReference type="Gene3D" id="3.20.20.70">
    <property type="entry name" value="Aldolase class I"/>
    <property type="match status" value="1"/>
</dbReference>
<dbReference type="GO" id="GO:0016052">
    <property type="term" value="P:carbohydrate catabolic process"/>
    <property type="evidence" value="ECO:0007669"/>
    <property type="project" value="InterPro"/>
</dbReference>
<dbReference type="InterPro" id="IPR010502">
    <property type="entry name" value="Carb-bd_dom_fam9"/>
</dbReference>
<reference evidence="3 4" key="1">
    <citation type="submission" date="2009-06" db="EMBL/GenBank/DDBJ databases">
        <title>Complete sequence of Thermotogales bacterium TBF 19.5.1.</title>
        <authorList>
            <consortium name="US DOE Joint Genome Institute"/>
            <person name="Lucas S."/>
            <person name="Copeland A."/>
            <person name="Lapidus A."/>
            <person name="Glavina del Rio T."/>
            <person name="Tice H."/>
            <person name="Bruce D."/>
            <person name="Goodwin L."/>
            <person name="Pitluck S."/>
            <person name="Chertkov O."/>
            <person name="Brettin T."/>
            <person name="Detter J.C."/>
            <person name="Han C."/>
            <person name="Schmutz J."/>
            <person name="Larimer F."/>
            <person name="Land M."/>
            <person name="Hauser L."/>
            <person name="Kyrpides N."/>
            <person name="Ovchinnikova G."/>
            <person name="Noll K."/>
        </authorList>
    </citation>
    <scope>NUCLEOTIDE SEQUENCE [LARGE SCALE GENOMIC DNA]</scope>
    <source>
        <strain evidence="4">ATCC BAA-1733 / DSM 21960 / TBF 19.5.1</strain>
    </source>
</reference>
<feature type="domain" description="Glycoside-hydrolase family GH114 TIM-barrel" evidence="1">
    <location>
        <begin position="39"/>
        <end position="254"/>
    </location>
</feature>
<dbReference type="eggNOG" id="COG3868">
    <property type="taxonomic scope" value="Bacteria"/>
</dbReference>
<dbReference type="InterPro" id="IPR013785">
    <property type="entry name" value="Aldolase_TIM"/>
</dbReference>